<accession>A0ABD3S011</accession>
<gene>
    <name evidence="2" type="ORF">ACHAXA_002682</name>
</gene>
<reference evidence="2 3" key="1">
    <citation type="submission" date="2024-10" db="EMBL/GenBank/DDBJ databases">
        <title>Updated reference genomes for cyclostephanoid diatoms.</title>
        <authorList>
            <person name="Roberts W.R."/>
            <person name="Alverson A.J."/>
        </authorList>
    </citation>
    <scope>NUCLEOTIDE SEQUENCE [LARGE SCALE GENOMIC DNA]</scope>
    <source>
        <strain evidence="2 3">AJA228-03</strain>
    </source>
</reference>
<protein>
    <recommendedName>
        <fullName evidence="1">DUF7495 domain-containing protein</fullName>
    </recommendedName>
</protein>
<name>A0ABD3S011_9STRA</name>
<sequence>MRNSEEALELASEVESEVRDQDHFAGGHVVGIDVPPPSSPPPTLRPTVQIDAPEPMWYSTTHRHYQEILKSTGGGGSMSNGNNNNNLTNSDDANLRHVVAEAFCSHVAGMRLCDYASYCPDGRGSEPYGGGPPIADNATNHGRKRIAQWAPFLLPDDDSVLGGYGGGEDGGGGRATLFGDDVPHWVQVGGVPSDMGGNDENHYASCWTYADWNDEMGGGNGGNIEGVWEGHHRLWMLCCPL</sequence>
<feature type="domain" description="DUF7495" evidence="1">
    <location>
        <begin position="90"/>
        <end position="154"/>
    </location>
</feature>
<keyword evidence="3" id="KW-1185">Reference proteome</keyword>
<evidence type="ECO:0000313" key="2">
    <source>
        <dbReference type="EMBL" id="KAL3817815.1"/>
    </source>
</evidence>
<organism evidence="2 3">
    <name type="scientific">Cyclostephanos tholiformis</name>
    <dbReference type="NCBI Taxonomy" id="382380"/>
    <lineage>
        <taxon>Eukaryota</taxon>
        <taxon>Sar</taxon>
        <taxon>Stramenopiles</taxon>
        <taxon>Ochrophyta</taxon>
        <taxon>Bacillariophyta</taxon>
        <taxon>Coscinodiscophyceae</taxon>
        <taxon>Thalassiosirophycidae</taxon>
        <taxon>Stephanodiscales</taxon>
        <taxon>Stephanodiscaceae</taxon>
        <taxon>Cyclostephanos</taxon>
    </lineage>
</organism>
<dbReference type="InterPro" id="IPR055918">
    <property type="entry name" value="DUF7495"/>
</dbReference>
<evidence type="ECO:0000313" key="3">
    <source>
        <dbReference type="Proteomes" id="UP001530377"/>
    </source>
</evidence>
<comment type="caution">
    <text evidence="2">The sequence shown here is derived from an EMBL/GenBank/DDBJ whole genome shotgun (WGS) entry which is preliminary data.</text>
</comment>
<dbReference type="EMBL" id="JALLPB020000090">
    <property type="protein sequence ID" value="KAL3817815.1"/>
    <property type="molecule type" value="Genomic_DNA"/>
</dbReference>
<dbReference type="Pfam" id="PF24325">
    <property type="entry name" value="DUF7495"/>
    <property type="match status" value="1"/>
</dbReference>
<dbReference type="AlphaFoldDB" id="A0ABD3S011"/>
<evidence type="ECO:0000259" key="1">
    <source>
        <dbReference type="Pfam" id="PF24325"/>
    </source>
</evidence>
<dbReference type="Proteomes" id="UP001530377">
    <property type="component" value="Unassembled WGS sequence"/>
</dbReference>
<proteinExistence type="predicted"/>